<feature type="compositionally biased region" description="Low complexity" evidence="2">
    <location>
        <begin position="54"/>
        <end position="70"/>
    </location>
</feature>
<feature type="transmembrane region" description="Helical" evidence="3">
    <location>
        <begin position="535"/>
        <end position="556"/>
    </location>
</feature>
<feature type="transmembrane region" description="Helical" evidence="3">
    <location>
        <begin position="501"/>
        <end position="523"/>
    </location>
</feature>
<dbReference type="GO" id="GO:0016020">
    <property type="term" value="C:membrane"/>
    <property type="evidence" value="ECO:0007669"/>
    <property type="project" value="UniProtKB-SubCell"/>
</dbReference>
<evidence type="ECO:0000259" key="4">
    <source>
        <dbReference type="PROSITE" id="PS50850"/>
    </source>
</evidence>
<reference evidence="5" key="1">
    <citation type="submission" date="2021-01" db="EMBL/GenBank/DDBJ databases">
        <authorList>
            <person name="Corre E."/>
            <person name="Pelletier E."/>
            <person name="Niang G."/>
            <person name="Scheremetjew M."/>
            <person name="Finn R."/>
            <person name="Kale V."/>
            <person name="Holt S."/>
            <person name="Cochrane G."/>
            <person name="Meng A."/>
            <person name="Brown T."/>
            <person name="Cohen L."/>
        </authorList>
    </citation>
    <scope>NUCLEOTIDE SEQUENCE</scope>
    <source>
        <strain evidence="5">Isolate 1302-5</strain>
    </source>
</reference>
<feature type="transmembrane region" description="Helical" evidence="3">
    <location>
        <begin position="172"/>
        <end position="193"/>
    </location>
</feature>
<feature type="transmembrane region" description="Helical" evidence="3">
    <location>
        <begin position="638"/>
        <end position="657"/>
    </location>
</feature>
<dbReference type="InterPro" id="IPR036259">
    <property type="entry name" value="MFS_trans_sf"/>
</dbReference>
<protein>
    <recommendedName>
        <fullName evidence="4">Major facilitator superfamily (MFS) profile domain-containing protein</fullName>
    </recommendedName>
</protein>
<dbReference type="Pfam" id="PF07690">
    <property type="entry name" value="MFS_1"/>
    <property type="match status" value="2"/>
</dbReference>
<dbReference type="InterPro" id="IPR011701">
    <property type="entry name" value="MFS"/>
</dbReference>
<dbReference type="AlphaFoldDB" id="A0A7S4JZJ5"/>
<feature type="transmembrane region" description="Helical" evidence="3">
    <location>
        <begin position="143"/>
        <end position="165"/>
    </location>
</feature>
<feature type="compositionally biased region" description="Low complexity" evidence="2">
    <location>
        <begin position="30"/>
        <end position="41"/>
    </location>
</feature>
<feature type="domain" description="Major facilitator superfamily (MFS) profile" evidence="4">
    <location>
        <begin position="458"/>
        <end position="716"/>
    </location>
</feature>
<evidence type="ECO:0000256" key="3">
    <source>
        <dbReference type="SAM" id="Phobius"/>
    </source>
</evidence>
<feature type="region of interest" description="Disordered" evidence="2">
    <location>
        <begin position="1"/>
        <end position="72"/>
    </location>
</feature>
<feature type="compositionally biased region" description="Polar residues" evidence="2">
    <location>
        <begin position="1"/>
        <end position="13"/>
    </location>
</feature>
<evidence type="ECO:0000256" key="1">
    <source>
        <dbReference type="ARBA" id="ARBA00004141"/>
    </source>
</evidence>
<evidence type="ECO:0000313" key="5">
    <source>
        <dbReference type="EMBL" id="CAE2278947.1"/>
    </source>
</evidence>
<dbReference type="EMBL" id="HBKQ01053020">
    <property type="protein sequence ID" value="CAE2278947.1"/>
    <property type="molecule type" value="Transcribed_RNA"/>
</dbReference>
<feature type="transmembrane region" description="Helical" evidence="3">
    <location>
        <begin position="269"/>
        <end position="285"/>
    </location>
</feature>
<dbReference type="SUPFAM" id="SSF103473">
    <property type="entry name" value="MFS general substrate transporter"/>
    <property type="match status" value="1"/>
</dbReference>
<gene>
    <name evidence="5" type="ORF">OAUR00152_LOCUS36488</name>
</gene>
<keyword evidence="3" id="KW-1133">Transmembrane helix</keyword>
<dbReference type="Gene3D" id="1.20.1250.20">
    <property type="entry name" value="MFS general substrate transporter like domains"/>
    <property type="match status" value="2"/>
</dbReference>
<feature type="transmembrane region" description="Helical" evidence="3">
    <location>
        <begin position="243"/>
        <end position="263"/>
    </location>
</feature>
<organism evidence="5">
    <name type="scientific">Odontella aurita</name>
    <dbReference type="NCBI Taxonomy" id="265563"/>
    <lineage>
        <taxon>Eukaryota</taxon>
        <taxon>Sar</taxon>
        <taxon>Stramenopiles</taxon>
        <taxon>Ochrophyta</taxon>
        <taxon>Bacillariophyta</taxon>
        <taxon>Mediophyceae</taxon>
        <taxon>Biddulphiophycidae</taxon>
        <taxon>Eupodiscales</taxon>
        <taxon>Odontellaceae</taxon>
        <taxon>Odontella</taxon>
    </lineage>
</organism>
<feature type="region of interest" description="Disordered" evidence="2">
    <location>
        <begin position="697"/>
        <end position="716"/>
    </location>
</feature>
<dbReference type="PANTHER" id="PTHR23539:SF1">
    <property type="entry name" value="MAJOR FACILITATOR SUPERFAMILY (MFS) PROFILE DOMAIN-CONTAINING PROTEIN"/>
    <property type="match status" value="1"/>
</dbReference>
<feature type="compositionally biased region" description="Basic residues" evidence="2">
    <location>
        <begin position="707"/>
        <end position="716"/>
    </location>
</feature>
<feature type="transmembrane region" description="Helical" evidence="3">
    <location>
        <begin position="568"/>
        <end position="593"/>
    </location>
</feature>
<dbReference type="InterPro" id="IPR020846">
    <property type="entry name" value="MFS_dom"/>
</dbReference>
<evidence type="ECO:0000256" key="2">
    <source>
        <dbReference type="SAM" id="MobiDB-lite"/>
    </source>
</evidence>
<sequence length="716" mass="77611">MNDNAGRDSTWQGGTERDGMPGADEGNYEMMGMGAAAAPSGGRPPLPSLQPHEGAASSSSSPPSHGPAMGLPDEASVGEILTVLSARQRAQELRDEEEWFDNDARPILPKVAFFMGDLRDGLAMLNVQGTFLMSTRNFSQKQVGILIFVFGISTVISMAPIGYLMDLSKNKIPWVVGASTIISFTTVLTAITAQPDGENMPTMILLKVFQGAATAVQTPGLSAITLGIVGAPGFALQVSRNKMMCHIGTALIVCIASLMAYFLYPNIGLLFWVSPLFCFGLMYYIRRIRPEHINTDAARALIITSPTMTEYEHMDEEKEVIRELMEHHRHQAGYVPPGSDATGGAGGRQPVTDTPVPTSIGGENVDPMLSFASSMGHTWDDLGEAGEDNDVEDDEDCGDRFDDESASIGPLAPDPCGGNGDTIGPSRRSGGDFGFRQTHTAIRRRMRRASVQIRRKLSPLEALLNPQLLTFSVIVFLFHLSNSVSLPLVMQSIALDDPQSGILLSGLCIVIAQSCMMPFAKLCGDYSPKWGRKRLFLLGLFSLPVRCVLLSLLASAKESIVSTMGQDILTVMILATQVLDGVGAGIFGTLYILVTNDISGGTGRFSLMMGVTTGAMCLGGMLSGYLGQLLAQDFGYEATFSCLGLISFVPAFMYLFLMPETLPDYAKPQLKKRRRKKVIEMLLNINKRNNFFLMNNSPRAAPMQPRTPRRVRTHLP</sequence>
<dbReference type="PANTHER" id="PTHR23539">
    <property type="entry name" value="MFS TRANSPORTER"/>
    <property type="match status" value="1"/>
</dbReference>
<keyword evidence="3" id="KW-0472">Membrane</keyword>
<keyword evidence="3" id="KW-0812">Transmembrane</keyword>
<dbReference type="GO" id="GO:0022857">
    <property type="term" value="F:transmembrane transporter activity"/>
    <property type="evidence" value="ECO:0007669"/>
    <property type="project" value="InterPro"/>
</dbReference>
<proteinExistence type="predicted"/>
<comment type="subcellular location">
    <subcellularLocation>
        <location evidence="1">Membrane</location>
        <topology evidence="1">Multi-pass membrane protein</topology>
    </subcellularLocation>
</comment>
<feature type="transmembrane region" description="Helical" evidence="3">
    <location>
        <begin position="462"/>
        <end position="481"/>
    </location>
</feature>
<feature type="transmembrane region" description="Helical" evidence="3">
    <location>
        <begin position="605"/>
        <end position="626"/>
    </location>
</feature>
<name>A0A7S4JZJ5_9STRA</name>
<accession>A0A7S4JZJ5</accession>
<dbReference type="PROSITE" id="PS50850">
    <property type="entry name" value="MFS"/>
    <property type="match status" value="1"/>
</dbReference>
<feature type="transmembrane region" description="Helical" evidence="3">
    <location>
        <begin position="213"/>
        <end position="236"/>
    </location>
</feature>